<evidence type="ECO:0000313" key="1">
    <source>
        <dbReference type="EMBL" id="SMO93709.1"/>
    </source>
</evidence>
<dbReference type="OrthoDB" id="7868986at2"/>
<dbReference type="EMBL" id="FXTO01000026">
    <property type="protein sequence ID" value="SMO93709.1"/>
    <property type="molecule type" value="Genomic_DNA"/>
</dbReference>
<dbReference type="RefSeq" id="WP_142494362.1">
    <property type="nucleotide sequence ID" value="NZ_FXTO01000026.1"/>
</dbReference>
<dbReference type="AlphaFoldDB" id="A0A521FC19"/>
<organism evidence="1 2">
    <name type="scientific">Thalassovita litoralis</name>
    <dbReference type="NCBI Taxonomy" id="1010611"/>
    <lineage>
        <taxon>Bacteria</taxon>
        <taxon>Pseudomonadati</taxon>
        <taxon>Pseudomonadota</taxon>
        <taxon>Alphaproteobacteria</taxon>
        <taxon>Rhodobacterales</taxon>
        <taxon>Roseobacteraceae</taxon>
        <taxon>Thalassovita</taxon>
    </lineage>
</organism>
<name>A0A521FC19_9RHOB</name>
<keyword evidence="2" id="KW-1185">Reference proteome</keyword>
<protein>
    <submittedName>
        <fullName evidence="1">Uncharacterized protein</fullName>
    </submittedName>
</protein>
<sequence>MPANRHDALEDRFNAFLDRYTPPRNLISNETALQDEADTLMTAFLKYAPTDNYQDWADQIFYELALIMKTRAWPSAREISEAASVLQKKMIGNESRRGTPHKFDTDAIMADRIKRGGPVAETYLWGRQAVNLLRKGHVTPAEIQQVRDMYVRSAKATYGDTRTSQMVAHLMELHAKAERIAEAEAHNADT</sequence>
<proteinExistence type="predicted"/>
<dbReference type="Proteomes" id="UP000316030">
    <property type="component" value="Unassembled WGS sequence"/>
</dbReference>
<reference evidence="1 2" key="1">
    <citation type="submission" date="2017-05" db="EMBL/GenBank/DDBJ databases">
        <authorList>
            <person name="Varghese N."/>
            <person name="Submissions S."/>
        </authorList>
    </citation>
    <scope>NUCLEOTIDE SEQUENCE [LARGE SCALE GENOMIC DNA]</scope>
    <source>
        <strain evidence="1 2">DSM 29506</strain>
    </source>
</reference>
<accession>A0A521FC19</accession>
<gene>
    <name evidence="1" type="ORF">SAMN06265173_12650</name>
</gene>
<evidence type="ECO:0000313" key="2">
    <source>
        <dbReference type="Proteomes" id="UP000316030"/>
    </source>
</evidence>